<gene>
    <name evidence="2" type="ORF">FJQ55_01020</name>
</gene>
<evidence type="ECO:0000256" key="1">
    <source>
        <dbReference type="SAM" id="SignalP"/>
    </source>
</evidence>
<evidence type="ECO:0000313" key="2">
    <source>
        <dbReference type="EMBL" id="TPP12000.1"/>
    </source>
</evidence>
<name>A0A504UFZ7_9HYPH</name>
<evidence type="ECO:0000313" key="3">
    <source>
        <dbReference type="Proteomes" id="UP000316429"/>
    </source>
</evidence>
<proteinExistence type="predicted"/>
<dbReference type="AlphaFoldDB" id="A0A504UFZ7"/>
<feature type="chain" id="PRO_5021485176" evidence="1">
    <location>
        <begin position="32"/>
        <end position="122"/>
    </location>
</feature>
<keyword evidence="3" id="KW-1185">Reference proteome</keyword>
<keyword evidence="1" id="KW-0732">Signal</keyword>
<reference evidence="2 3" key="1">
    <citation type="submission" date="2019-06" db="EMBL/GenBank/DDBJ databases">
        <title>Rhizobium sp. CL12 isolated from roots of soybean.</title>
        <authorList>
            <person name="Wang C."/>
        </authorList>
    </citation>
    <scope>NUCLEOTIDE SEQUENCE [LARGE SCALE GENOMIC DNA]</scope>
    <source>
        <strain evidence="2 3">CL12</strain>
    </source>
</reference>
<sequence>MQRSLSRIARSSAVAALASSLALAAALPVQAAERGIAWGKAGSESFQDLPGVKPLPADPLAEDGYTCETGLAAPRHFNGSTLRDTLPYTVYRCEKDGIVYQGTEPPSRGRMWYPGVNPRNID</sequence>
<dbReference type="OrthoDB" id="8371370at2"/>
<accession>A0A504UFZ7</accession>
<dbReference type="EMBL" id="VFYP01000001">
    <property type="protein sequence ID" value="TPP12000.1"/>
    <property type="molecule type" value="Genomic_DNA"/>
</dbReference>
<comment type="caution">
    <text evidence="2">The sequence shown here is derived from an EMBL/GenBank/DDBJ whole genome shotgun (WGS) entry which is preliminary data.</text>
</comment>
<feature type="signal peptide" evidence="1">
    <location>
        <begin position="1"/>
        <end position="31"/>
    </location>
</feature>
<protein>
    <submittedName>
        <fullName evidence="2">Uncharacterized protein</fullName>
    </submittedName>
</protein>
<organism evidence="2 3">
    <name type="scientific">Rhizobium glycinendophyticum</name>
    <dbReference type="NCBI Taxonomy" id="2589807"/>
    <lineage>
        <taxon>Bacteria</taxon>
        <taxon>Pseudomonadati</taxon>
        <taxon>Pseudomonadota</taxon>
        <taxon>Alphaproteobacteria</taxon>
        <taxon>Hyphomicrobiales</taxon>
        <taxon>Rhizobiaceae</taxon>
        <taxon>Rhizobium/Agrobacterium group</taxon>
        <taxon>Rhizobium</taxon>
    </lineage>
</organism>
<dbReference type="Proteomes" id="UP000316429">
    <property type="component" value="Unassembled WGS sequence"/>
</dbReference>